<dbReference type="STRING" id="526227.Mesil_0188"/>
<dbReference type="eggNOG" id="COG3391">
    <property type="taxonomic scope" value="Bacteria"/>
</dbReference>
<dbReference type="InterPro" id="IPR011045">
    <property type="entry name" value="N2O_reductase_N"/>
</dbReference>
<feature type="signal peptide" evidence="2">
    <location>
        <begin position="1"/>
        <end position="26"/>
    </location>
</feature>
<protein>
    <submittedName>
        <fullName evidence="4">YVTN beta-propeller repeat-containing protein</fullName>
    </submittedName>
</protein>
<evidence type="ECO:0000259" key="3">
    <source>
        <dbReference type="Pfam" id="PF21783"/>
    </source>
</evidence>
<organism evidence="4 5">
    <name type="scientific">Allomeiothermus silvanus (strain ATCC 700542 / DSM 9946 / NBRC 106475 / NCIMB 13440 / VI-R2)</name>
    <name type="common">Thermus silvanus</name>
    <dbReference type="NCBI Taxonomy" id="526227"/>
    <lineage>
        <taxon>Bacteria</taxon>
        <taxon>Thermotogati</taxon>
        <taxon>Deinococcota</taxon>
        <taxon>Deinococci</taxon>
        <taxon>Thermales</taxon>
        <taxon>Thermaceae</taxon>
        <taxon>Allomeiothermus</taxon>
    </lineage>
</organism>
<gene>
    <name evidence="4" type="ordered locus">Mesil_0188</name>
</gene>
<name>D7BGX8_ALLS1</name>
<keyword evidence="1 2" id="KW-0732">Signal</keyword>
<evidence type="ECO:0000256" key="1">
    <source>
        <dbReference type="ARBA" id="ARBA00022729"/>
    </source>
</evidence>
<evidence type="ECO:0000313" key="4">
    <source>
        <dbReference type="EMBL" id="ADH62132.1"/>
    </source>
</evidence>
<dbReference type="InterPro" id="IPR048433">
    <property type="entry name" value="YNCE-like_beta-prop"/>
</dbReference>
<dbReference type="Pfam" id="PF21783">
    <property type="entry name" value="YNCE"/>
    <property type="match status" value="1"/>
</dbReference>
<dbReference type="Proteomes" id="UP000001916">
    <property type="component" value="Chromosome"/>
</dbReference>
<dbReference type="HOGENOM" id="CLU_009318_1_0_0"/>
<accession>D7BGX8</accession>
<dbReference type="Gene3D" id="2.130.10.10">
    <property type="entry name" value="YVTN repeat-like/Quinoprotein amine dehydrogenase"/>
    <property type="match status" value="2"/>
</dbReference>
<dbReference type="InterPro" id="IPR051200">
    <property type="entry name" value="Host-pathogen_enzymatic-act"/>
</dbReference>
<sequence>MRSATLFWLGMILVLGGCKNPSSVSAPTKLPVAPIPSTGAQLLSGLPGMPPYDPHNVYAFTQAGMLAPAVKDFPQRVYVPDGKTNRLYVIDPTTFKVIAEHPVDAEPQHVVPSYDLKTLYVANDVGNTLIPIDPRTGALGERIKVKDPYNLYFTPDGRSAIVVAEYQRRLDFFDPHAWQLQGSLKVPCKGINHMDYSADGRTLVAACEFSGDLLKIDVAARQLLAKISLGGMPQDVKLSPDGKIFYVADMMAGGVHLIDAEKFQKLGFIPTGKGAHGLYPSRDARYLYISNRGEGSVSVLEFATRRRVAKWKIPGGGSPDMGGVSADGKQLWLSGRYHGEVYVFDTDPKQGGLIHRIQVGKGPHGLAIYPQPGRYSLGHTGVFR</sequence>
<dbReference type="PROSITE" id="PS51257">
    <property type="entry name" value="PROKAR_LIPOPROTEIN"/>
    <property type="match status" value="1"/>
</dbReference>
<dbReference type="AlphaFoldDB" id="D7BGX8"/>
<keyword evidence="5" id="KW-1185">Reference proteome</keyword>
<feature type="domain" description="YNCE-like beta-propeller" evidence="3">
    <location>
        <begin position="76"/>
        <end position="366"/>
    </location>
</feature>
<evidence type="ECO:0000256" key="2">
    <source>
        <dbReference type="SAM" id="SignalP"/>
    </source>
</evidence>
<evidence type="ECO:0000313" key="5">
    <source>
        <dbReference type="Proteomes" id="UP000001916"/>
    </source>
</evidence>
<dbReference type="EMBL" id="CP002042">
    <property type="protein sequence ID" value="ADH62132.1"/>
    <property type="molecule type" value="Genomic_DNA"/>
</dbReference>
<dbReference type="InterPro" id="IPR015943">
    <property type="entry name" value="WD40/YVTN_repeat-like_dom_sf"/>
</dbReference>
<dbReference type="PANTHER" id="PTHR47197:SF3">
    <property type="entry name" value="DIHYDRO-HEME D1 DEHYDROGENASE"/>
    <property type="match status" value="1"/>
</dbReference>
<reference evidence="4 5" key="1">
    <citation type="journal article" date="2010" name="Stand. Genomic Sci.">
        <title>Complete genome sequence of Meiothermus silvanus type strain (VI-R2).</title>
        <authorList>
            <person name="Sikorski J."/>
            <person name="Tindall B.J."/>
            <person name="Lowry S."/>
            <person name="Lucas S."/>
            <person name="Nolan M."/>
            <person name="Copeland A."/>
            <person name="Glavina Del Rio T."/>
            <person name="Tice H."/>
            <person name="Cheng J.F."/>
            <person name="Han C."/>
            <person name="Pitluck S."/>
            <person name="Liolios K."/>
            <person name="Ivanova N."/>
            <person name="Mavromatis K."/>
            <person name="Mikhailova N."/>
            <person name="Pati A."/>
            <person name="Goodwin L."/>
            <person name="Chen A."/>
            <person name="Palaniappan K."/>
            <person name="Land M."/>
            <person name="Hauser L."/>
            <person name="Chang Y.J."/>
            <person name="Jeffries C.D."/>
            <person name="Rohde M."/>
            <person name="Goker M."/>
            <person name="Woyke T."/>
            <person name="Bristow J."/>
            <person name="Eisen J.A."/>
            <person name="Markowitz V."/>
            <person name="Hugenholtz P."/>
            <person name="Kyrpides N.C."/>
            <person name="Klenk H.P."/>
            <person name="Lapidus A."/>
        </authorList>
    </citation>
    <scope>NUCLEOTIDE SEQUENCE [LARGE SCALE GENOMIC DNA]</scope>
    <source>
        <strain evidence="5">ATCC 700542 / DSM 9946 / VI-R2</strain>
    </source>
</reference>
<dbReference type="KEGG" id="msv:Mesil_0188"/>
<dbReference type="PANTHER" id="PTHR47197">
    <property type="entry name" value="PROTEIN NIRF"/>
    <property type="match status" value="1"/>
</dbReference>
<proteinExistence type="predicted"/>
<feature type="chain" id="PRO_5003092979" evidence="2">
    <location>
        <begin position="27"/>
        <end position="384"/>
    </location>
</feature>
<dbReference type="SUPFAM" id="SSF50974">
    <property type="entry name" value="Nitrous oxide reductase, N-terminal domain"/>
    <property type="match status" value="1"/>
</dbReference>